<dbReference type="GO" id="GO:0005886">
    <property type="term" value="C:plasma membrane"/>
    <property type="evidence" value="ECO:0007669"/>
    <property type="project" value="UniProtKB-SubCell"/>
</dbReference>
<evidence type="ECO:0000256" key="2">
    <source>
        <dbReference type="ARBA" id="ARBA00007069"/>
    </source>
</evidence>
<sequence length="308" mass="34754">MMEIPKNDFSTKFKKHTTPTNQPAHNSISEKISKWIQIIPISLWMLLLVVIPLMYVLVMSFMSRNYYGGIVYKFTLNNYVQVFNWQNLKIYGQSIWIGLMSTIICLLIAYPFALFTAQKGPIAKMILITLVIVPSVSNSLVRLFSWITLLRRTGVINTILEKIGFIKQPLAMVYNTGGIVLGMSYLLLMFMIIPIFNSLDRIDHDLIEAAEDLGASKWKILQEIVIPLSMPGVFAGCIMVFIPSLGYFFVSDVMGGGTSIMMGNLIENQFQVSRNWPFGAAISVMLIVLTMILLVLFQRRGGKMDDLG</sequence>
<reference evidence="11 12" key="1">
    <citation type="journal article" date="2015" name="Genome Announc.">
        <title>Expanding the biotechnology potential of lactobacilli through comparative genomics of 213 strains and associated genera.</title>
        <authorList>
            <person name="Sun Z."/>
            <person name="Harris H.M."/>
            <person name="McCann A."/>
            <person name="Guo C."/>
            <person name="Argimon S."/>
            <person name="Zhang W."/>
            <person name="Yang X."/>
            <person name="Jeffery I.B."/>
            <person name="Cooney J.C."/>
            <person name="Kagawa T.F."/>
            <person name="Liu W."/>
            <person name="Song Y."/>
            <person name="Salvetti E."/>
            <person name="Wrobel A."/>
            <person name="Rasinkangas P."/>
            <person name="Parkhill J."/>
            <person name="Rea M.C."/>
            <person name="O'Sullivan O."/>
            <person name="Ritari J."/>
            <person name="Douillard F.P."/>
            <person name="Paul Ross R."/>
            <person name="Yang R."/>
            <person name="Briner A.E."/>
            <person name="Felis G.E."/>
            <person name="de Vos W.M."/>
            <person name="Barrangou R."/>
            <person name="Klaenhammer T.R."/>
            <person name="Caufield P.W."/>
            <person name="Cui Y."/>
            <person name="Zhang H."/>
            <person name="O'Toole P.W."/>
        </authorList>
    </citation>
    <scope>NUCLEOTIDE SEQUENCE [LARGE SCALE GENOMIC DNA]</scope>
    <source>
        <strain evidence="11 12">DSM 18630</strain>
    </source>
</reference>
<keyword evidence="6 8" id="KW-1133">Transmembrane helix</keyword>
<keyword evidence="12" id="KW-1185">Reference proteome</keyword>
<comment type="caution">
    <text evidence="11">The sequence shown here is derived from an EMBL/GenBank/DDBJ whole genome shotgun (WGS) entry which is preliminary data.</text>
</comment>
<evidence type="ECO:0000256" key="9">
    <source>
        <dbReference type="SAM" id="MobiDB-lite"/>
    </source>
</evidence>
<evidence type="ECO:0000256" key="7">
    <source>
        <dbReference type="ARBA" id="ARBA00023136"/>
    </source>
</evidence>
<gene>
    <name evidence="11" type="ORF">FC89_GL000955</name>
</gene>
<feature type="region of interest" description="Disordered" evidence="9">
    <location>
        <begin position="1"/>
        <end position="25"/>
    </location>
</feature>
<evidence type="ECO:0000259" key="10">
    <source>
        <dbReference type="PROSITE" id="PS50928"/>
    </source>
</evidence>
<keyword evidence="4" id="KW-1003">Cell membrane</keyword>
<dbReference type="PANTHER" id="PTHR42929:SF1">
    <property type="entry name" value="INNER MEMBRANE ABC TRANSPORTER PERMEASE PROTEIN YDCU-RELATED"/>
    <property type="match status" value="1"/>
</dbReference>
<keyword evidence="3 8" id="KW-0813">Transport</keyword>
<dbReference type="CDD" id="cd06261">
    <property type="entry name" value="TM_PBP2"/>
    <property type="match status" value="1"/>
</dbReference>
<dbReference type="InterPro" id="IPR000515">
    <property type="entry name" value="MetI-like"/>
</dbReference>
<dbReference type="STRING" id="1423750.FC89_GL000955"/>
<dbReference type="GeneID" id="98318982"/>
<evidence type="ECO:0000256" key="8">
    <source>
        <dbReference type="RuleBase" id="RU363032"/>
    </source>
</evidence>
<evidence type="ECO:0000256" key="6">
    <source>
        <dbReference type="ARBA" id="ARBA00022989"/>
    </source>
</evidence>
<evidence type="ECO:0000256" key="1">
    <source>
        <dbReference type="ARBA" id="ARBA00004651"/>
    </source>
</evidence>
<dbReference type="Gene3D" id="1.10.3720.10">
    <property type="entry name" value="MetI-like"/>
    <property type="match status" value="1"/>
</dbReference>
<dbReference type="RefSeq" id="WP_235804391.1">
    <property type="nucleotide sequence ID" value="NZ_AZGB01000016.1"/>
</dbReference>
<evidence type="ECO:0000313" key="11">
    <source>
        <dbReference type="EMBL" id="KRM06088.1"/>
    </source>
</evidence>
<dbReference type="PROSITE" id="PS50928">
    <property type="entry name" value="ABC_TM1"/>
    <property type="match status" value="1"/>
</dbReference>
<organism evidence="11 12">
    <name type="scientific">Liquorilactobacillus ghanensis DSM 18630</name>
    <dbReference type="NCBI Taxonomy" id="1423750"/>
    <lineage>
        <taxon>Bacteria</taxon>
        <taxon>Bacillati</taxon>
        <taxon>Bacillota</taxon>
        <taxon>Bacilli</taxon>
        <taxon>Lactobacillales</taxon>
        <taxon>Lactobacillaceae</taxon>
        <taxon>Liquorilactobacillus</taxon>
    </lineage>
</organism>
<keyword evidence="7 8" id="KW-0472">Membrane</keyword>
<feature type="domain" description="ABC transmembrane type-1" evidence="10">
    <location>
        <begin position="91"/>
        <end position="297"/>
    </location>
</feature>
<dbReference type="PANTHER" id="PTHR42929">
    <property type="entry name" value="INNER MEMBRANE ABC TRANSPORTER PERMEASE PROTEIN YDCU-RELATED-RELATED"/>
    <property type="match status" value="1"/>
</dbReference>
<dbReference type="InterPro" id="IPR035906">
    <property type="entry name" value="MetI-like_sf"/>
</dbReference>
<evidence type="ECO:0000256" key="5">
    <source>
        <dbReference type="ARBA" id="ARBA00022692"/>
    </source>
</evidence>
<proteinExistence type="inferred from homology"/>
<dbReference type="EMBL" id="AZGB01000016">
    <property type="protein sequence ID" value="KRM06088.1"/>
    <property type="molecule type" value="Genomic_DNA"/>
</dbReference>
<dbReference type="SUPFAM" id="SSF161098">
    <property type="entry name" value="MetI-like"/>
    <property type="match status" value="1"/>
</dbReference>
<evidence type="ECO:0000256" key="4">
    <source>
        <dbReference type="ARBA" id="ARBA00022475"/>
    </source>
</evidence>
<evidence type="ECO:0000313" key="12">
    <source>
        <dbReference type="Proteomes" id="UP000051451"/>
    </source>
</evidence>
<feature type="transmembrane region" description="Helical" evidence="8">
    <location>
        <begin position="35"/>
        <end position="58"/>
    </location>
</feature>
<comment type="similarity">
    <text evidence="2">Belongs to the binding-protein-dependent transport system permease family. CysTW subfamily.</text>
</comment>
<evidence type="ECO:0000256" key="3">
    <source>
        <dbReference type="ARBA" id="ARBA00022448"/>
    </source>
</evidence>
<feature type="compositionally biased region" description="Basic and acidic residues" evidence="9">
    <location>
        <begin position="1"/>
        <end position="11"/>
    </location>
</feature>
<feature type="transmembrane region" description="Helical" evidence="8">
    <location>
        <begin position="95"/>
        <end position="113"/>
    </location>
</feature>
<dbReference type="Pfam" id="PF00528">
    <property type="entry name" value="BPD_transp_1"/>
    <property type="match status" value="1"/>
</dbReference>
<keyword evidence="5 8" id="KW-0812">Transmembrane</keyword>
<name>A0A0R1VJZ4_9LACO</name>
<dbReference type="AlphaFoldDB" id="A0A0R1VJZ4"/>
<protein>
    <submittedName>
        <fullName evidence="11">Spermidine putrescine ABC superfamily ATP binding cassette transporter, membrane protein</fullName>
    </submittedName>
</protein>
<comment type="subcellular location">
    <subcellularLocation>
        <location evidence="1 8">Cell membrane</location>
        <topology evidence="1 8">Multi-pass membrane protein</topology>
    </subcellularLocation>
</comment>
<feature type="transmembrane region" description="Helical" evidence="8">
    <location>
        <begin position="171"/>
        <end position="196"/>
    </location>
</feature>
<dbReference type="PATRIC" id="fig|1423750.3.peg.979"/>
<feature type="transmembrane region" description="Helical" evidence="8">
    <location>
        <begin position="125"/>
        <end position="150"/>
    </location>
</feature>
<dbReference type="GO" id="GO:0055085">
    <property type="term" value="P:transmembrane transport"/>
    <property type="evidence" value="ECO:0007669"/>
    <property type="project" value="InterPro"/>
</dbReference>
<feature type="transmembrane region" description="Helical" evidence="8">
    <location>
        <begin position="278"/>
        <end position="297"/>
    </location>
</feature>
<dbReference type="Proteomes" id="UP000051451">
    <property type="component" value="Unassembled WGS sequence"/>
</dbReference>
<accession>A0A0R1VJZ4</accession>